<dbReference type="EMBL" id="JASTZU010000042">
    <property type="protein sequence ID" value="MDL4841656.1"/>
    <property type="molecule type" value="Genomic_DNA"/>
</dbReference>
<sequence length="179" mass="21641">MTDEETIELLRHYRHDWMNQIQLLMGYTSMRKIERVEDKLKECVRNADNERKLVNLNIPKTAIWLISFNWSFENFRIEYKIDTDNSNLLIDDQLLHKQFNEVMETFTTFGMNLELYHGTITIRQLNNQDNAEVEVYFSGVFDEIDRLKRGFLEKNKLYHLKIKQLSNDRHECKLTWICS</sequence>
<evidence type="ECO:0000256" key="1">
    <source>
        <dbReference type="ARBA" id="ARBA00022553"/>
    </source>
</evidence>
<feature type="domain" description="Sporulation initiation phosphotransferase B C-terminal" evidence="4">
    <location>
        <begin position="59"/>
        <end position="172"/>
    </location>
</feature>
<gene>
    <name evidence="6" type="ORF">QQS35_14540</name>
</gene>
<evidence type="ECO:0000313" key="6">
    <source>
        <dbReference type="EMBL" id="MDL4841656.1"/>
    </source>
</evidence>
<dbReference type="Gene3D" id="3.30.565.30">
    <property type="entry name" value="Sporulation initiation phosphotransferase B (SpoOB), C-terminal domain"/>
    <property type="match status" value="1"/>
</dbReference>
<dbReference type="InterPro" id="IPR039506">
    <property type="entry name" value="SPOB_a"/>
</dbReference>
<feature type="domain" description="SpoOB alpha-helical" evidence="5">
    <location>
        <begin position="4"/>
        <end position="56"/>
    </location>
</feature>
<dbReference type="InterPro" id="IPR037100">
    <property type="entry name" value="Spo0B_C_sf"/>
</dbReference>
<evidence type="ECO:0000313" key="7">
    <source>
        <dbReference type="Proteomes" id="UP001235343"/>
    </source>
</evidence>
<dbReference type="Pfam" id="PF14682">
    <property type="entry name" value="SPOB_ab"/>
    <property type="match status" value="1"/>
</dbReference>
<dbReference type="InterPro" id="IPR016120">
    <property type="entry name" value="Sig_transdc_His_kin_SpoOB"/>
</dbReference>
<dbReference type="SUPFAM" id="SSF55890">
    <property type="entry name" value="Sporulation response regulatory protein Spo0B"/>
    <property type="match status" value="1"/>
</dbReference>
<dbReference type="InterPro" id="IPR016122">
    <property type="entry name" value="SpoOB_C"/>
</dbReference>
<keyword evidence="3" id="KW-0418">Kinase</keyword>
<organism evidence="6 7">
    <name type="scientific">Aquibacillus rhizosphaerae</name>
    <dbReference type="NCBI Taxonomy" id="3051431"/>
    <lineage>
        <taxon>Bacteria</taxon>
        <taxon>Bacillati</taxon>
        <taxon>Bacillota</taxon>
        <taxon>Bacilli</taxon>
        <taxon>Bacillales</taxon>
        <taxon>Bacillaceae</taxon>
        <taxon>Aquibacillus</taxon>
    </lineage>
</organism>
<keyword evidence="7" id="KW-1185">Reference proteome</keyword>
<evidence type="ECO:0000256" key="3">
    <source>
        <dbReference type="ARBA" id="ARBA00022777"/>
    </source>
</evidence>
<name>A0ABT7LAS8_9BACI</name>
<accession>A0ABT7LAS8</accession>
<keyword evidence="2" id="KW-0808">Transferase</keyword>
<keyword evidence="1" id="KW-0597">Phosphoprotein</keyword>
<dbReference type="Proteomes" id="UP001235343">
    <property type="component" value="Unassembled WGS sequence"/>
</dbReference>
<evidence type="ECO:0000256" key="2">
    <source>
        <dbReference type="ARBA" id="ARBA00022679"/>
    </source>
</evidence>
<evidence type="ECO:0000259" key="5">
    <source>
        <dbReference type="Pfam" id="PF14689"/>
    </source>
</evidence>
<dbReference type="RefSeq" id="WP_285932942.1">
    <property type="nucleotide sequence ID" value="NZ_JASTZU010000042.1"/>
</dbReference>
<proteinExistence type="predicted"/>
<evidence type="ECO:0000259" key="4">
    <source>
        <dbReference type="Pfam" id="PF14682"/>
    </source>
</evidence>
<reference evidence="6 7" key="1">
    <citation type="submission" date="2023-06" db="EMBL/GenBank/DDBJ databases">
        <title>Aquibacillus rhizosphaerae LR5S19.</title>
        <authorList>
            <person name="Sun J.-Q."/>
        </authorList>
    </citation>
    <scope>NUCLEOTIDE SEQUENCE [LARGE SCALE GENOMIC DNA]</scope>
    <source>
        <strain evidence="6 7">LR5S19</strain>
    </source>
</reference>
<dbReference type="Gene3D" id="1.10.287.130">
    <property type="match status" value="1"/>
</dbReference>
<comment type="caution">
    <text evidence="6">The sequence shown here is derived from an EMBL/GenBank/DDBJ whole genome shotgun (WGS) entry which is preliminary data.</text>
</comment>
<protein>
    <submittedName>
        <fullName evidence="6">Spo0B domain-containing protein</fullName>
    </submittedName>
</protein>
<dbReference type="Pfam" id="PF14689">
    <property type="entry name" value="SPOB_a"/>
    <property type="match status" value="1"/>
</dbReference>